<feature type="compositionally biased region" description="Acidic residues" evidence="4">
    <location>
        <begin position="107"/>
        <end position="134"/>
    </location>
</feature>
<evidence type="ECO:0000256" key="1">
    <source>
        <dbReference type="ARBA" id="ARBA00022574"/>
    </source>
</evidence>
<dbReference type="InterPro" id="IPR001680">
    <property type="entry name" value="WD40_rpt"/>
</dbReference>
<dbReference type="AlphaFoldDB" id="A0A0J9XBR4"/>
<dbReference type="InterPro" id="IPR036322">
    <property type="entry name" value="WD40_repeat_dom_sf"/>
</dbReference>
<gene>
    <name evidence="6" type="ORF">BN980_GECA08s03464g</name>
</gene>
<dbReference type="SMART" id="SM00500">
    <property type="entry name" value="SFM"/>
    <property type="match status" value="1"/>
</dbReference>
<feature type="domain" description="Pre-mRNA processing factor 4 (PRP4)-like" evidence="5">
    <location>
        <begin position="63"/>
        <end position="113"/>
    </location>
</feature>
<dbReference type="SMART" id="SM00320">
    <property type="entry name" value="WD40"/>
    <property type="match status" value="7"/>
</dbReference>
<keyword evidence="7" id="KW-1185">Reference proteome</keyword>
<evidence type="ECO:0000313" key="6">
    <source>
        <dbReference type="EMBL" id="CDO54709.1"/>
    </source>
</evidence>
<dbReference type="SUPFAM" id="SSF158230">
    <property type="entry name" value="PRP4-like"/>
    <property type="match status" value="1"/>
</dbReference>
<evidence type="ECO:0000256" key="2">
    <source>
        <dbReference type="ARBA" id="ARBA00022737"/>
    </source>
</evidence>
<name>A0A0J9XBR4_GEOCN</name>
<keyword evidence="2" id="KW-0677">Repeat</keyword>
<reference evidence="6" key="1">
    <citation type="submission" date="2014-03" db="EMBL/GenBank/DDBJ databases">
        <authorList>
            <person name="Casaregola S."/>
        </authorList>
    </citation>
    <scope>NUCLEOTIDE SEQUENCE [LARGE SCALE GENOMIC DNA]</scope>
    <source>
        <strain evidence="6">CLIB 918</strain>
    </source>
</reference>
<dbReference type="Gene3D" id="4.10.280.110">
    <property type="entry name" value="Pre-mRNA processing factor 4 domain"/>
    <property type="match status" value="1"/>
</dbReference>
<dbReference type="Proteomes" id="UP000242525">
    <property type="component" value="Unassembled WGS sequence"/>
</dbReference>
<comment type="caution">
    <text evidence="6">The sequence shown here is derived from an EMBL/GenBank/DDBJ whole genome shotgun (WGS) entry which is preliminary data.</text>
</comment>
<evidence type="ECO:0000259" key="5">
    <source>
        <dbReference type="SMART" id="SM00500"/>
    </source>
</evidence>
<dbReference type="PROSITE" id="PS00678">
    <property type="entry name" value="WD_REPEATS_1"/>
    <property type="match status" value="3"/>
</dbReference>
<evidence type="ECO:0000256" key="3">
    <source>
        <dbReference type="PROSITE-ProRule" id="PRU00221"/>
    </source>
</evidence>
<dbReference type="GO" id="GO:0030621">
    <property type="term" value="F:U4 snRNA binding"/>
    <property type="evidence" value="ECO:0007669"/>
    <property type="project" value="TreeGrafter"/>
</dbReference>
<keyword evidence="1 3" id="KW-0853">WD repeat</keyword>
<dbReference type="InterPro" id="IPR019775">
    <property type="entry name" value="WD40_repeat_CS"/>
</dbReference>
<dbReference type="STRING" id="1173061.A0A0J9XBR4"/>
<dbReference type="PANTHER" id="PTHR19846">
    <property type="entry name" value="WD40 REPEAT PROTEIN"/>
    <property type="match status" value="1"/>
</dbReference>
<dbReference type="InterPro" id="IPR014906">
    <property type="entry name" value="PRP4-like"/>
</dbReference>
<feature type="region of interest" description="Disordered" evidence="4">
    <location>
        <begin position="1"/>
        <end position="25"/>
    </location>
</feature>
<dbReference type="Pfam" id="PF00400">
    <property type="entry name" value="WD40"/>
    <property type="match status" value="5"/>
</dbReference>
<feature type="region of interest" description="Disordered" evidence="4">
    <location>
        <begin position="104"/>
        <end position="134"/>
    </location>
</feature>
<proteinExistence type="predicted"/>
<dbReference type="Gene3D" id="2.130.10.10">
    <property type="entry name" value="YVTN repeat-like/Quinoprotein amine dehydrogenase"/>
    <property type="match status" value="3"/>
</dbReference>
<dbReference type="OrthoDB" id="540662at2759"/>
<dbReference type="InterPro" id="IPR036285">
    <property type="entry name" value="PRP4-like_sf"/>
</dbReference>
<sequence>MAVHSSRQPLLEQEDEDMQDAPQGLTLDQVPKVYGTTVATHKAHELLEQQSRNHIAKTLAVPTSDDDVRKRLRAYGEPITLFGEDKADRRDRLRRIMVDKQINGELQDVDMESPEGTGADEEEEEEEEEEFYTPGEEELLEARRAIAEYSIARSRERLQYQRYLAETPFPKIYNYRKERVVDRLKQFGLLGTQFGFDRPVSIARFSPNAQKAAIGSWSGEIKIISIPNLSEEHSFNGGVNNEKVGLAWHPQATLTQSASTVNLASGGTQGNVSLWNLESSSPIAVLEGHESRVARMDFHPSGKYLGTASYDTTWRLWDLESQEELLMQEGHAKEVFAIKFHPDGSLVATGGLDAIGRMWDLRTGRSVITLDGHARGIYGLDISPNGYHVATGSADGSVKLWDLRQNKCVFTIPAHSTIVSDVKFYSPGRVPRIPSDRDNGAEIPSSSGMYLVSSSYDRTIKVWNADTWTHIKTLEGNPDKVMSVDVSSDEQYIISSSWDRTVKLWAQEDSYYA</sequence>
<dbReference type="InterPro" id="IPR015943">
    <property type="entry name" value="WD40/YVTN_repeat-like_dom_sf"/>
</dbReference>
<dbReference type="Pfam" id="PF08799">
    <property type="entry name" value="PRP4"/>
    <property type="match status" value="1"/>
</dbReference>
<feature type="repeat" description="WD" evidence="3">
    <location>
        <begin position="286"/>
        <end position="327"/>
    </location>
</feature>
<feature type="repeat" description="WD" evidence="3">
    <location>
        <begin position="370"/>
        <end position="411"/>
    </location>
</feature>
<dbReference type="InterPro" id="IPR020472">
    <property type="entry name" value="WD40_PAC1"/>
</dbReference>
<dbReference type="EMBL" id="CCBN010000008">
    <property type="protein sequence ID" value="CDO54709.1"/>
    <property type="molecule type" value="Genomic_DNA"/>
</dbReference>
<feature type="repeat" description="WD" evidence="3">
    <location>
        <begin position="445"/>
        <end position="473"/>
    </location>
</feature>
<feature type="repeat" description="WD" evidence="3">
    <location>
        <begin position="474"/>
        <end position="505"/>
    </location>
</feature>
<dbReference type="PROSITE" id="PS50294">
    <property type="entry name" value="WD_REPEATS_REGION"/>
    <property type="match status" value="4"/>
</dbReference>
<dbReference type="SUPFAM" id="SSF50978">
    <property type="entry name" value="WD40 repeat-like"/>
    <property type="match status" value="1"/>
</dbReference>
<accession>A0A0J9XBR4</accession>
<evidence type="ECO:0000256" key="4">
    <source>
        <dbReference type="SAM" id="MobiDB-lite"/>
    </source>
</evidence>
<dbReference type="GO" id="GO:0046540">
    <property type="term" value="C:U4/U6 x U5 tri-snRNP complex"/>
    <property type="evidence" value="ECO:0007669"/>
    <property type="project" value="TreeGrafter"/>
</dbReference>
<dbReference type="PROSITE" id="PS50082">
    <property type="entry name" value="WD_REPEATS_2"/>
    <property type="match status" value="5"/>
</dbReference>
<evidence type="ECO:0000313" key="7">
    <source>
        <dbReference type="Proteomes" id="UP000242525"/>
    </source>
</evidence>
<dbReference type="PRINTS" id="PR00320">
    <property type="entry name" value="GPROTEINBRPT"/>
</dbReference>
<dbReference type="PANTHER" id="PTHR19846:SF0">
    <property type="entry name" value="PRE-MRNA PROCESSING FACTOR 4"/>
    <property type="match status" value="1"/>
</dbReference>
<organism evidence="6 7">
    <name type="scientific">Geotrichum candidum</name>
    <name type="common">Oospora lactis</name>
    <name type="synonym">Dipodascus geotrichum</name>
    <dbReference type="NCBI Taxonomy" id="1173061"/>
    <lineage>
        <taxon>Eukaryota</taxon>
        <taxon>Fungi</taxon>
        <taxon>Dikarya</taxon>
        <taxon>Ascomycota</taxon>
        <taxon>Saccharomycotina</taxon>
        <taxon>Dipodascomycetes</taxon>
        <taxon>Dipodascales</taxon>
        <taxon>Dipodascaceae</taxon>
        <taxon>Geotrichum</taxon>
    </lineage>
</organism>
<dbReference type="GO" id="GO:0000398">
    <property type="term" value="P:mRNA splicing, via spliceosome"/>
    <property type="evidence" value="ECO:0007669"/>
    <property type="project" value="TreeGrafter"/>
</dbReference>
<feature type="repeat" description="WD" evidence="3">
    <location>
        <begin position="328"/>
        <end position="369"/>
    </location>
</feature>
<dbReference type="GO" id="GO:0017070">
    <property type="term" value="F:U6 snRNA binding"/>
    <property type="evidence" value="ECO:0007669"/>
    <property type="project" value="TreeGrafter"/>
</dbReference>
<protein>
    <submittedName>
        <fullName evidence="6">Similar to Saccharomyces cerevisiae YPR178W PRP4 Splicing factor, component of the U4/U6-U5 snRNP complex</fullName>
    </submittedName>
</protein>
<dbReference type="FunFam" id="2.130.10.10:FF:000411">
    <property type="entry name" value="U4/U6 small nuclear ribonucleoprotein Prp4"/>
    <property type="match status" value="1"/>
</dbReference>
<dbReference type="CDD" id="cd00200">
    <property type="entry name" value="WD40"/>
    <property type="match status" value="1"/>
</dbReference>